<evidence type="ECO:0000313" key="4">
    <source>
        <dbReference type="Proteomes" id="UP001501845"/>
    </source>
</evidence>
<dbReference type="InterPro" id="IPR006311">
    <property type="entry name" value="TAT_signal"/>
</dbReference>
<keyword evidence="4" id="KW-1185">Reference proteome</keyword>
<dbReference type="EMBL" id="BAABBU010000017">
    <property type="protein sequence ID" value="GAA4141985.1"/>
    <property type="molecule type" value="Genomic_DNA"/>
</dbReference>
<accession>A0ABP7YVJ8</accession>
<dbReference type="PROSITE" id="PS51318">
    <property type="entry name" value="TAT"/>
    <property type="match status" value="1"/>
</dbReference>
<keyword evidence="3" id="KW-0413">Isomerase</keyword>
<dbReference type="SUPFAM" id="SSF51658">
    <property type="entry name" value="Xylose isomerase-like"/>
    <property type="match status" value="1"/>
</dbReference>
<dbReference type="InterPro" id="IPR036237">
    <property type="entry name" value="Xyl_isomerase-like_sf"/>
</dbReference>
<gene>
    <name evidence="3" type="ORF">GCM10022285_43110</name>
</gene>
<comment type="caution">
    <text evidence="3">The sequence shown here is derived from an EMBL/GenBank/DDBJ whole genome shotgun (WGS) entry which is preliminary data.</text>
</comment>
<dbReference type="Proteomes" id="UP001501845">
    <property type="component" value="Unassembled WGS sequence"/>
</dbReference>
<proteinExistence type="predicted"/>
<sequence>MTSYSDPSRPAGADPAALADTPDEALRRSLGVARRRFLSTCTAVAAGAVAAPVLGAAPALAHGRDHGHGHGHGHDHGRGQVLVPPHKRGIILYTVRDATARDPLASDLPSGFREVFKQLARHGYRQVEFAGYNQHANAPGGASLESVQGARLLRSWLDEYGLRAQGNHGFIPSSWPLTAEDKDTFKKHLEIANILGMDHMGTGGDPTGSSYRADWDVAADKWNALGEIARREGIKLYTHNHDSAYGFLLDRGPLDDQGRPTRSSGIRKLEYFLKVTDPRLVWLEMDIFWAHVAQYKFHTYTAPDGSTRRKVFDPAGLVTRYNKRYPLFHAKDGVVDTTNGMGWDMVPFGTGDIDYTTFFSRVGLSNYRNPMVEDDNSPSATDPAQSLREAKISYDNMAALRRCRR</sequence>
<dbReference type="RefSeq" id="WP_346157232.1">
    <property type="nucleotide sequence ID" value="NZ_BAABBU010000017.1"/>
</dbReference>
<dbReference type="PANTHER" id="PTHR12110:SF41">
    <property type="entry name" value="INOSOSE DEHYDRATASE"/>
    <property type="match status" value="1"/>
</dbReference>
<dbReference type="Gene3D" id="3.20.20.150">
    <property type="entry name" value="Divalent-metal-dependent TIM barrel enzymes"/>
    <property type="match status" value="1"/>
</dbReference>
<name>A0ABP7YVJ8_9ACTN</name>
<dbReference type="InterPro" id="IPR013022">
    <property type="entry name" value="Xyl_isomerase-like_TIM-brl"/>
</dbReference>
<feature type="region of interest" description="Disordered" evidence="1">
    <location>
        <begin position="1"/>
        <end position="22"/>
    </location>
</feature>
<dbReference type="GO" id="GO:0016853">
    <property type="term" value="F:isomerase activity"/>
    <property type="evidence" value="ECO:0007669"/>
    <property type="project" value="UniProtKB-KW"/>
</dbReference>
<reference evidence="4" key="1">
    <citation type="journal article" date="2019" name="Int. J. Syst. Evol. Microbiol.">
        <title>The Global Catalogue of Microorganisms (GCM) 10K type strain sequencing project: providing services to taxonomists for standard genome sequencing and annotation.</title>
        <authorList>
            <consortium name="The Broad Institute Genomics Platform"/>
            <consortium name="The Broad Institute Genome Sequencing Center for Infectious Disease"/>
            <person name="Wu L."/>
            <person name="Ma J."/>
        </authorList>
    </citation>
    <scope>NUCLEOTIDE SEQUENCE [LARGE SCALE GENOMIC DNA]</scope>
    <source>
        <strain evidence="4">JCM 17589</strain>
    </source>
</reference>
<organism evidence="3 4">
    <name type="scientific">Streptomyces tunisiensis</name>
    <dbReference type="NCBI Taxonomy" id="948699"/>
    <lineage>
        <taxon>Bacteria</taxon>
        <taxon>Bacillati</taxon>
        <taxon>Actinomycetota</taxon>
        <taxon>Actinomycetes</taxon>
        <taxon>Kitasatosporales</taxon>
        <taxon>Streptomycetaceae</taxon>
        <taxon>Streptomyces</taxon>
    </lineage>
</organism>
<evidence type="ECO:0000313" key="3">
    <source>
        <dbReference type="EMBL" id="GAA4141985.1"/>
    </source>
</evidence>
<dbReference type="Pfam" id="PF01261">
    <property type="entry name" value="AP_endonuc_2"/>
    <property type="match status" value="1"/>
</dbReference>
<evidence type="ECO:0000259" key="2">
    <source>
        <dbReference type="Pfam" id="PF01261"/>
    </source>
</evidence>
<protein>
    <submittedName>
        <fullName evidence="3">Sugar phosphate isomerase/epimerase</fullName>
    </submittedName>
</protein>
<feature type="domain" description="Xylose isomerase-like TIM barrel" evidence="2">
    <location>
        <begin position="116"/>
        <end position="384"/>
    </location>
</feature>
<dbReference type="InterPro" id="IPR050312">
    <property type="entry name" value="IolE/XylAMocC-like"/>
</dbReference>
<evidence type="ECO:0000256" key="1">
    <source>
        <dbReference type="SAM" id="MobiDB-lite"/>
    </source>
</evidence>
<dbReference type="PANTHER" id="PTHR12110">
    <property type="entry name" value="HYDROXYPYRUVATE ISOMERASE"/>
    <property type="match status" value="1"/>
</dbReference>